<feature type="compositionally biased region" description="Low complexity" evidence="12">
    <location>
        <begin position="755"/>
        <end position="775"/>
    </location>
</feature>
<feature type="compositionally biased region" description="Low complexity" evidence="12">
    <location>
        <begin position="734"/>
        <end position="748"/>
    </location>
</feature>
<evidence type="ECO:0000256" key="8">
    <source>
        <dbReference type="ARBA" id="ARBA00022833"/>
    </source>
</evidence>
<dbReference type="CDD" id="cd18137">
    <property type="entry name" value="HLD_clamp_pol_III_gamma_tau"/>
    <property type="match status" value="1"/>
</dbReference>
<feature type="compositionally biased region" description="Low complexity" evidence="12">
    <location>
        <begin position="442"/>
        <end position="471"/>
    </location>
</feature>
<dbReference type="EC" id="2.7.7.7" evidence="2"/>
<evidence type="ECO:0000256" key="2">
    <source>
        <dbReference type="ARBA" id="ARBA00012417"/>
    </source>
</evidence>
<dbReference type="PANTHER" id="PTHR11669:SF0">
    <property type="entry name" value="PROTEIN STICHEL-LIKE 2"/>
    <property type="match status" value="1"/>
</dbReference>
<dbReference type="Pfam" id="PF22608">
    <property type="entry name" value="DNAX_ATPase_lid"/>
    <property type="match status" value="1"/>
</dbReference>
<dbReference type="SUPFAM" id="SSF52540">
    <property type="entry name" value="P-loop containing nucleoside triphosphate hydrolases"/>
    <property type="match status" value="1"/>
</dbReference>
<evidence type="ECO:0000256" key="12">
    <source>
        <dbReference type="SAM" id="MobiDB-lite"/>
    </source>
</evidence>
<keyword evidence="5" id="KW-0235">DNA replication</keyword>
<dbReference type="InterPro" id="IPR008921">
    <property type="entry name" value="DNA_pol3_clamp-load_cplx_C"/>
</dbReference>
<evidence type="ECO:0000256" key="1">
    <source>
        <dbReference type="ARBA" id="ARBA00006360"/>
    </source>
</evidence>
<evidence type="ECO:0000256" key="4">
    <source>
        <dbReference type="ARBA" id="ARBA00022695"/>
    </source>
</evidence>
<evidence type="ECO:0000256" key="5">
    <source>
        <dbReference type="ARBA" id="ARBA00022705"/>
    </source>
</evidence>
<feature type="compositionally biased region" description="Acidic residues" evidence="12">
    <location>
        <begin position="805"/>
        <end position="817"/>
    </location>
</feature>
<dbReference type="Pfam" id="PF13177">
    <property type="entry name" value="DNA_pol3_delta2"/>
    <property type="match status" value="1"/>
</dbReference>
<feature type="region of interest" description="Disordered" evidence="12">
    <location>
        <begin position="643"/>
        <end position="874"/>
    </location>
</feature>
<feature type="compositionally biased region" description="Low complexity" evidence="12">
    <location>
        <begin position="654"/>
        <end position="674"/>
    </location>
</feature>
<dbReference type="SUPFAM" id="SSF48019">
    <property type="entry name" value="post-AAA+ oligomerization domain-like"/>
    <property type="match status" value="1"/>
</dbReference>
<keyword evidence="6" id="KW-0479">Metal-binding</keyword>
<evidence type="ECO:0000256" key="7">
    <source>
        <dbReference type="ARBA" id="ARBA00022741"/>
    </source>
</evidence>
<sequence length="903" mass="93877">MSTALYRRYRPDTFADVIGQEHVTDPLMAALQKNRVNHAYLFSGPRGCGKTTSARILARCLNCAKGPTPTPCGECDSCVELGRGGPGSLDVIEIDAASHGGVDDARDLRERATFAPVRDRYKVFIIDEAHMVTSAGFNALLKIVEEPPEHIKFIFATTEPDKVIGTIRSRTHHYPFRLVPPEPLLKYLEQLCGQEQVAVAPGVLSLVIRAGGGSVRDSLSVLDQLMAGAGAAGLDYELAVSLLGYTHASLLDDVVEAIAAADAPTVFSAVDRVIQTGHDPRRFVEDLLERFRDLIIVKAMPESAHAILRGVPEDQIIRMQTQANQLGSAELSRAADITNQALTEMTGATSPRLHLELLCARILLPAAEQAERGIAARVDRIERRLSYGGAPVADAVPAASPTASTPAAPEAPATQESPASSPDRVTAPRVTTADWPREDALPGASGAPAASPRPAASGPAEPAAARAAASGDGVPAGNTADWGGGWGVSAPPRPEPARPAAAQQPTPQQAPAQRPAAQQPAAQRPAAQQAPAQQQRPAPQPAQQPAPQHPQAAQPAAATGQIEMIRRAWPEILEELGSIRKVTWMNVSTNATPAGFDGTVLALGFKNQGSATNFERGDHAENLRRAIHKVLGIDCQIRTVDGSSAAAGESGPKAPTSRPEPARAPAAEPGVAERTVPAPRPASPPEAPAPAPAAWGPAVSNTPQPAPAAWGPADPEKPVFAHLAAPSPAGQVWGPAPEAAGPAPAAPVATPPAAPATQAPAATPAPAAAVAAPPVQAAPPVPSSSPAKAPQPAGPRPASPYEDIPYSDEEPADEWETPPDPGSGRTVSRYQQLLNQAKAAEARQAPAAPAVRDASGRGLNLSYDEDIPSDDDESIEDSILVGRAAIERILGGRLIEERSLDAS</sequence>
<evidence type="ECO:0000256" key="6">
    <source>
        <dbReference type="ARBA" id="ARBA00022723"/>
    </source>
</evidence>
<accession>A0ABS9L9U2</accession>
<comment type="caution">
    <text evidence="14">The sequence shown here is derived from an EMBL/GenBank/DDBJ whole genome shotgun (WGS) entry which is preliminary data.</text>
</comment>
<keyword evidence="10" id="KW-0239">DNA-directed DNA polymerase</keyword>
<feature type="compositionally biased region" description="Pro residues" evidence="12">
    <location>
        <begin position="678"/>
        <end position="691"/>
    </location>
</feature>
<evidence type="ECO:0000259" key="13">
    <source>
        <dbReference type="SMART" id="SM00382"/>
    </source>
</evidence>
<dbReference type="NCBIfam" id="NF005846">
    <property type="entry name" value="PRK07764.1-6"/>
    <property type="match status" value="1"/>
</dbReference>
<name>A0ABS9L9U2_9MICC</name>
<keyword evidence="9" id="KW-0067">ATP-binding</keyword>
<dbReference type="RefSeq" id="WP_237822584.1">
    <property type="nucleotide sequence ID" value="NZ_JAKLTQ010000013.1"/>
</dbReference>
<feature type="compositionally biased region" description="Acidic residues" evidence="12">
    <location>
        <begin position="863"/>
        <end position="874"/>
    </location>
</feature>
<keyword evidence="15" id="KW-1185">Reference proteome</keyword>
<gene>
    <name evidence="14" type="ORF">LVY72_15755</name>
</gene>
<keyword evidence="8" id="KW-0862">Zinc</keyword>
<feature type="compositionally biased region" description="Polar residues" evidence="12">
    <location>
        <begin position="825"/>
        <end position="835"/>
    </location>
</feature>
<evidence type="ECO:0000256" key="9">
    <source>
        <dbReference type="ARBA" id="ARBA00022840"/>
    </source>
</evidence>
<evidence type="ECO:0000256" key="3">
    <source>
        <dbReference type="ARBA" id="ARBA00022679"/>
    </source>
</evidence>
<evidence type="ECO:0000256" key="10">
    <source>
        <dbReference type="ARBA" id="ARBA00022932"/>
    </source>
</evidence>
<feature type="compositionally biased region" description="Low complexity" evidence="12">
    <location>
        <begin position="392"/>
        <end position="422"/>
    </location>
</feature>
<keyword evidence="3 14" id="KW-0808">Transferase</keyword>
<dbReference type="Proteomes" id="UP001165368">
    <property type="component" value="Unassembled WGS sequence"/>
</dbReference>
<evidence type="ECO:0000256" key="11">
    <source>
        <dbReference type="ARBA" id="ARBA00049244"/>
    </source>
</evidence>
<dbReference type="Gene3D" id="1.20.272.10">
    <property type="match status" value="1"/>
</dbReference>
<feature type="compositionally biased region" description="Low complexity" evidence="12">
    <location>
        <begin position="549"/>
        <end position="558"/>
    </location>
</feature>
<evidence type="ECO:0000313" key="14">
    <source>
        <dbReference type="EMBL" id="MCG2623353.1"/>
    </source>
</evidence>
<feature type="compositionally biased region" description="Low complexity" evidence="12">
    <location>
        <begin position="836"/>
        <end position="853"/>
    </location>
</feature>
<keyword evidence="7" id="KW-0547">Nucleotide-binding</keyword>
<dbReference type="Pfam" id="PF12169">
    <property type="entry name" value="DNA_pol3_gamma3"/>
    <property type="match status" value="1"/>
</dbReference>
<dbReference type="InterPro" id="IPR045085">
    <property type="entry name" value="HLD_clamp_pol_III_gamma_tau"/>
</dbReference>
<protein>
    <recommendedName>
        <fullName evidence="2">DNA-directed DNA polymerase</fullName>
        <ecNumber evidence="2">2.7.7.7</ecNumber>
    </recommendedName>
</protein>
<dbReference type="InterPro" id="IPR022754">
    <property type="entry name" value="DNA_pol_III_gamma-3"/>
</dbReference>
<evidence type="ECO:0000313" key="15">
    <source>
        <dbReference type="Proteomes" id="UP001165368"/>
    </source>
</evidence>
<dbReference type="SMART" id="SM00382">
    <property type="entry name" value="AAA"/>
    <property type="match status" value="1"/>
</dbReference>
<reference evidence="14" key="1">
    <citation type="submission" date="2022-01" db="EMBL/GenBank/DDBJ databases">
        <authorList>
            <person name="Jo J.-H."/>
            <person name="Im W.-T."/>
        </authorList>
    </citation>
    <scope>NUCLEOTIDE SEQUENCE</scope>
    <source>
        <strain evidence="14">I2-34</strain>
    </source>
</reference>
<dbReference type="Gene3D" id="1.10.8.60">
    <property type="match status" value="1"/>
</dbReference>
<feature type="domain" description="AAA+ ATPase" evidence="13">
    <location>
        <begin position="36"/>
        <end position="184"/>
    </location>
</feature>
<dbReference type="InterPro" id="IPR012763">
    <property type="entry name" value="DNA_pol_III_sug/sutau_N"/>
</dbReference>
<dbReference type="PANTHER" id="PTHR11669">
    <property type="entry name" value="REPLICATION FACTOR C / DNA POLYMERASE III GAMMA-TAU SUBUNIT"/>
    <property type="match status" value="1"/>
</dbReference>
<comment type="catalytic activity">
    <reaction evidence="11">
        <text>DNA(n) + a 2'-deoxyribonucleoside 5'-triphosphate = DNA(n+1) + diphosphate</text>
        <dbReference type="Rhea" id="RHEA:22508"/>
        <dbReference type="Rhea" id="RHEA-COMP:17339"/>
        <dbReference type="Rhea" id="RHEA-COMP:17340"/>
        <dbReference type="ChEBI" id="CHEBI:33019"/>
        <dbReference type="ChEBI" id="CHEBI:61560"/>
        <dbReference type="ChEBI" id="CHEBI:173112"/>
        <dbReference type="EC" id="2.7.7.7"/>
    </reaction>
</comment>
<feature type="region of interest" description="Disordered" evidence="12">
    <location>
        <begin position="392"/>
        <end position="559"/>
    </location>
</feature>
<organism evidence="14 15">
    <name type="scientific">Arthrobacter hankyongi</name>
    <dbReference type="NCBI Taxonomy" id="2904801"/>
    <lineage>
        <taxon>Bacteria</taxon>
        <taxon>Bacillati</taxon>
        <taxon>Actinomycetota</taxon>
        <taxon>Actinomycetes</taxon>
        <taxon>Micrococcales</taxon>
        <taxon>Micrococcaceae</taxon>
        <taxon>Arthrobacter</taxon>
    </lineage>
</organism>
<proteinExistence type="inferred from homology"/>
<dbReference type="GO" id="GO:0003887">
    <property type="term" value="F:DNA-directed DNA polymerase activity"/>
    <property type="evidence" value="ECO:0007669"/>
    <property type="project" value="UniProtKB-EC"/>
</dbReference>
<dbReference type="InterPro" id="IPR003593">
    <property type="entry name" value="AAA+_ATPase"/>
</dbReference>
<dbReference type="EMBL" id="JAKLTQ010000013">
    <property type="protein sequence ID" value="MCG2623353.1"/>
    <property type="molecule type" value="Genomic_DNA"/>
</dbReference>
<keyword evidence="4 14" id="KW-0548">Nucleotidyltransferase</keyword>
<dbReference type="InterPro" id="IPR027417">
    <property type="entry name" value="P-loop_NTPase"/>
</dbReference>
<dbReference type="CDD" id="cd00009">
    <property type="entry name" value="AAA"/>
    <property type="match status" value="1"/>
</dbReference>
<dbReference type="Gene3D" id="3.40.50.300">
    <property type="entry name" value="P-loop containing nucleotide triphosphate hydrolases"/>
    <property type="match status" value="1"/>
</dbReference>
<feature type="compositionally biased region" description="Pro residues" evidence="12">
    <location>
        <begin position="538"/>
        <end position="548"/>
    </location>
</feature>
<comment type="similarity">
    <text evidence="1">Belongs to the DnaX/STICHEL family.</text>
</comment>
<dbReference type="NCBIfam" id="TIGR02397">
    <property type="entry name" value="dnaX_nterm"/>
    <property type="match status" value="1"/>
</dbReference>
<feature type="compositionally biased region" description="Low complexity" evidence="12">
    <location>
        <begin position="498"/>
        <end position="537"/>
    </location>
</feature>
<dbReference type="InterPro" id="IPR050238">
    <property type="entry name" value="DNA_Rep/Repair_Clamp_Loader"/>
</dbReference>